<dbReference type="CDD" id="cd03467">
    <property type="entry name" value="Rieske"/>
    <property type="match status" value="1"/>
</dbReference>
<dbReference type="PROSITE" id="PS51296">
    <property type="entry name" value="RIESKE"/>
    <property type="match status" value="1"/>
</dbReference>
<dbReference type="PANTHER" id="PTHR40261:SF1">
    <property type="entry name" value="RIESKE DOMAIN-CONTAINING PROTEIN"/>
    <property type="match status" value="1"/>
</dbReference>
<dbReference type="EMBL" id="KP143770">
    <property type="protein sequence ID" value="AJY78096.1"/>
    <property type="molecule type" value="Genomic_DNA"/>
</dbReference>
<evidence type="ECO:0000313" key="6">
    <source>
        <dbReference type="EMBL" id="AJY78096.1"/>
    </source>
</evidence>
<feature type="domain" description="Rieske" evidence="5">
    <location>
        <begin position="23"/>
        <end position="126"/>
    </location>
</feature>
<evidence type="ECO:0000256" key="2">
    <source>
        <dbReference type="ARBA" id="ARBA00022723"/>
    </source>
</evidence>
<dbReference type="InterPro" id="IPR036922">
    <property type="entry name" value="Rieske_2Fe-2S_sf"/>
</dbReference>
<proteinExistence type="predicted"/>
<dbReference type="GO" id="GO:0046872">
    <property type="term" value="F:metal ion binding"/>
    <property type="evidence" value="ECO:0007669"/>
    <property type="project" value="UniProtKB-KW"/>
</dbReference>
<evidence type="ECO:0000259" key="5">
    <source>
        <dbReference type="PROSITE" id="PS51296"/>
    </source>
</evidence>
<dbReference type="Pfam" id="PF00355">
    <property type="entry name" value="Rieske"/>
    <property type="match status" value="1"/>
</dbReference>
<dbReference type="PANTHER" id="PTHR40261">
    <property type="match status" value="1"/>
</dbReference>
<accession>A0A0N7AZ26</accession>
<evidence type="ECO:0000256" key="3">
    <source>
        <dbReference type="ARBA" id="ARBA00023004"/>
    </source>
</evidence>
<dbReference type="AlphaFoldDB" id="A0A0N7AZ26"/>
<keyword evidence="4" id="KW-0411">Iron-sulfur</keyword>
<dbReference type="InterPro" id="IPR017941">
    <property type="entry name" value="Rieske_2Fe-2S"/>
</dbReference>
<keyword evidence="2" id="KW-0479">Metal-binding</keyword>
<evidence type="ECO:0000256" key="4">
    <source>
        <dbReference type="ARBA" id="ARBA00023014"/>
    </source>
</evidence>
<sequence length="127" mass="13553">MSAGSGETAGRKRVWTTPANVRLLPVSALEDPGARNLVLQIGEAFFHGFLVRKGDAVHGYVDRCPHAGLPLARELDRYLTPDKGLIVCAWHGALFQVEDGLCVGGPCSGGRLTPWPVTVRDGSVFTA</sequence>
<evidence type="ECO:0000256" key="1">
    <source>
        <dbReference type="ARBA" id="ARBA00022714"/>
    </source>
</evidence>
<keyword evidence="3" id="KW-0408">Iron</keyword>
<dbReference type="Gene3D" id="2.102.10.10">
    <property type="entry name" value="Rieske [2Fe-2S] iron-sulphur domain"/>
    <property type="match status" value="1"/>
</dbReference>
<dbReference type="SUPFAM" id="SSF50022">
    <property type="entry name" value="ISP domain"/>
    <property type="match status" value="1"/>
</dbReference>
<name>A0A0N7AZ26_9BACT</name>
<reference evidence="6" key="1">
    <citation type="submission" date="2014-11" db="EMBL/GenBank/DDBJ databases">
        <title>Production of the Bengamide Class of Marine Natural Products in Myxobacteria: Biosynthesis and Structure Activity Relationships.</title>
        <authorList>
            <person name="Wenzel S.C."/>
            <person name="Hoffmann H."/>
            <person name="Zhang J."/>
            <person name="Debussche L."/>
            <person name="Haag-Richter S."/>
            <person name="Kurz M."/>
            <person name="Nardi F."/>
            <person name="Lukat P."/>
            <person name="Kochems I."/>
            <person name="Tietgen H."/>
            <person name="Schummer D."/>
            <person name="Nicolas J.-P."/>
            <person name="Calvet L."/>
            <person name="Czepczor V."/>
            <person name="Vrignaud P."/>
            <person name="Muehlenweg A."/>
            <person name="Pelzer S."/>
            <person name="Mueller R."/>
            <person name="Broenstrup M."/>
        </authorList>
    </citation>
    <scope>NUCLEOTIDE SEQUENCE</scope>
    <source>
        <strain evidence="6">ST200611</strain>
    </source>
</reference>
<protein>
    <submittedName>
        <fullName evidence="6">Rieske (2Fe-2S) domain-containing protein</fullName>
    </submittedName>
</protein>
<keyword evidence="1" id="KW-0001">2Fe-2S</keyword>
<organism evidence="6">
    <name type="scientific">Myxococcus virescens</name>
    <dbReference type="NCBI Taxonomy" id="83456"/>
    <lineage>
        <taxon>Bacteria</taxon>
        <taxon>Pseudomonadati</taxon>
        <taxon>Myxococcota</taxon>
        <taxon>Myxococcia</taxon>
        <taxon>Myxococcales</taxon>
        <taxon>Cystobacterineae</taxon>
        <taxon>Myxococcaceae</taxon>
        <taxon>Myxococcus</taxon>
    </lineage>
</organism>
<dbReference type="GO" id="GO:0051537">
    <property type="term" value="F:2 iron, 2 sulfur cluster binding"/>
    <property type="evidence" value="ECO:0007669"/>
    <property type="project" value="UniProtKB-KW"/>
</dbReference>